<reference evidence="2" key="2">
    <citation type="submission" date="2015-07" db="EMBL/GenBank/DDBJ databases">
        <title>Plasmids, circular viruses and viroids from rat gut.</title>
        <authorList>
            <person name="Jorgensen T.J."/>
            <person name="Hansen M.A."/>
            <person name="Xu Z."/>
            <person name="Tabak M.A."/>
            <person name="Sorensen S.J."/>
            <person name="Hansen L.H."/>
        </authorList>
    </citation>
    <scope>NUCLEOTIDE SEQUENCE</scope>
    <source>
        <strain evidence="2">RGFK0878</strain>
    </source>
</reference>
<reference evidence="2" key="1">
    <citation type="submission" date="2015-06" db="EMBL/GenBank/DDBJ databases">
        <authorList>
            <person name="Joergensen T."/>
        </authorList>
    </citation>
    <scope>NUCLEOTIDE SEQUENCE</scope>
    <source>
        <strain evidence="2">RGFK0878</strain>
    </source>
</reference>
<keyword evidence="1" id="KW-0472">Membrane</keyword>
<name>A0A0H5Q2C0_9ZZZZ</name>
<sequence>MSNFLLLALIVSPLVISFAFVVALILVIDELSNTRAAKRDEPRGRQACSVCGAHSWLYVEPREG</sequence>
<evidence type="ECO:0000256" key="1">
    <source>
        <dbReference type="SAM" id="Phobius"/>
    </source>
</evidence>
<organism evidence="2">
    <name type="scientific">uncultured prokaryote</name>
    <dbReference type="NCBI Taxonomy" id="198431"/>
    <lineage>
        <taxon>unclassified sequences</taxon>
        <taxon>environmental samples</taxon>
    </lineage>
</organism>
<feature type="transmembrane region" description="Helical" evidence="1">
    <location>
        <begin position="6"/>
        <end position="28"/>
    </location>
</feature>
<keyword evidence="1" id="KW-0812">Transmembrane</keyword>
<evidence type="ECO:0000313" key="2">
    <source>
        <dbReference type="EMBL" id="CRY96028.1"/>
    </source>
</evidence>
<protein>
    <submittedName>
        <fullName evidence="2">Uncharacterized protein</fullName>
    </submittedName>
</protein>
<dbReference type="EMBL" id="LN853481">
    <property type="protein sequence ID" value="CRY96028.1"/>
    <property type="molecule type" value="Genomic_DNA"/>
</dbReference>
<dbReference type="AlphaFoldDB" id="A0A0H5Q2C0"/>
<proteinExistence type="predicted"/>
<accession>A0A0H5Q2C0</accession>
<keyword evidence="1" id="KW-1133">Transmembrane helix</keyword>